<accession>A0A974PCK6</accession>
<protein>
    <submittedName>
        <fullName evidence="3">LysM peptidoglycan-binding domain-containing protein</fullName>
    </submittedName>
</protein>
<evidence type="ECO:0000313" key="4">
    <source>
        <dbReference type="Proteomes" id="UP000595841"/>
    </source>
</evidence>
<proteinExistence type="predicted"/>
<evidence type="ECO:0000313" key="3">
    <source>
        <dbReference type="EMBL" id="QQZ61517.1"/>
    </source>
</evidence>
<sequence>MKIHMVKSGDTLYALSQKYGVPLQKIIEANPQISNPDVLAVGDKVKIPAATVPVPENNEVYYKHTVKQGDTLWKLSKAWGIKLKDMIDANTHLKNPNALLVGEIVNIPKKGDPVAVEPQSAANAIIDKTKLGAKDYTGVKEQPPAEVSPVTTNLPAPAPNKEPEVAPIINKVPEVSPVVNKVPEVSPVVNKVPEVSPVVNKAPEVSPAVNKVPEVSPIVNKAPEVSPVVNKVPEVLPVVNKAPEVLPVANKAPEVLPAASKAPEVLPVHEMIHESQSLFVQISVPAQEAMTYEMPPQGKSKSGVEPAYFQENKPSSCDDSFGYPGLSTNPYFMDSPTAYPYYEPMAVMGMNSAPDFVQPASYMQDCPSPYGLYSATEFPGAWYPNTAPIYENISPVSENLSYVMPQYSEPSMNLPWPSCGCGAEMPVQSVQPYSYEQPMFNNYPGYMQPMPGMSSPYGIDMSPQAYSVAPSTFAAPMVSSIPAYPVYPGMENHAHNRVPEIQEPEFFQQETTPVAVAERSEPAVISKDSTKPSAAKVKTSGLPANASSKSSAKQRTSQNARKNKTKKSKNPWISN</sequence>
<dbReference type="PANTHER" id="PTHR33734:SF22">
    <property type="entry name" value="MEMBRANE-BOUND LYTIC MUREIN TRANSGLYCOSYLASE D"/>
    <property type="match status" value="1"/>
</dbReference>
<evidence type="ECO:0000256" key="1">
    <source>
        <dbReference type="SAM" id="MobiDB-lite"/>
    </source>
</evidence>
<feature type="region of interest" description="Disordered" evidence="1">
    <location>
        <begin position="139"/>
        <end position="159"/>
    </location>
</feature>
<dbReference type="EMBL" id="CP068595">
    <property type="protein sequence ID" value="QQZ61517.1"/>
    <property type="molecule type" value="Genomic_DNA"/>
</dbReference>
<organism evidence="3 4">
    <name type="scientific">Paenibacillus sonchi</name>
    <dbReference type="NCBI Taxonomy" id="373687"/>
    <lineage>
        <taxon>Bacteria</taxon>
        <taxon>Bacillati</taxon>
        <taxon>Bacillota</taxon>
        <taxon>Bacilli</taxon>
        <taxon>Bacillales</taxon>
        <taxon>Paenibacillaceae</taxon>
        <taxon>Paenibacillus</taxon>
        <taxon>Paenibacillus sonchi group</taxon>
    </lineage>
</organism>
<feature type="compositionally biased region" description="Polar residues" evidence="1">
    <location>
        <begin position="545"/>
        <end position="560"/>
    </location>
</feature>
<dbReference type="InterPro" id="IPR036779">
    <property type="entry name" value="LysM_dom_sf"/>
</dbReference>
<dbReference type="InterPro" id="IPR018392">
    <property type="entry name" value="LysM"/>
</dbReference>
<name>A0A974PCK6_9BACL</name>
<gene>
    <name evidence="3" type="ORF">JI735_01750</name>
</gene>
<dbReference type="RefSeq" id="WP_202676971.1">
    <property type="nucleotide sequence ID" value="NZ_CP068595.1"/>
</dbReference>
<feature type="domain" description="LysM" evidence="2">
    <location>
        <begin position="62"/>
        <end position="107"/>
    </location>
</feature>
<dbReference type="PROSITE" id="PS51782">
    <property type="entry name" value="LYSM"/>
    <property type="match status" value="2"/>
</dbReference>
<keyword evidence="4" id="KW-1185">Reference proteome</keyword>
<dbReference type="SUPFAM" id="SSF54106">
    <property type="entry name" value="LysM domain"/>
    <property type="match status" value="2"/>
</dbReference>
<dbReference type="Proteomes" id="UP000595841">
    <property type="component" value="Chromosome"/>
</dbReference>
<dbReference type="PANTHER" id="PTHR33734">
    <property type="entry name" value="LYSM DOMAIN-CONTAINING GPI-ANCHORED PROTEIN 2"/>
    <property type="match status" value="1"/>
</dbReference>
<dbReference type="KEGG" id="pson:JI735_01750"/>
<dbReference type="AlphaFoldDB" id="A0A974PCK6"/>
<dbReference type="SMART" id="SM00257">
    <property type="entry name" value="LysM"/>
    <property type="match status" value="2"/>
</dbReference>
<reference evidence="3 4" key="1">
    <citation type="submission" date="2021-01" db="EMBL/GenBank/DDBJ databases">
        <title>Whole genome sequence of Paenibacillus sonchi LMG 24727 for comparative genomics.</title>
        <authorList>
            <person name="Lee G."/>
            <person name="Kim M.-J."/>
            <person name="Lim K."/>
            <person name="Shin J.-H."/>
        </authorList>
    </citation>
    <scope>NUCLEOTIDE SEQUENCE [LARGE SCALE GENOMIC DNA]</scope>
    <source>
        <strain evidence="3 4">LMG 24727</strain>
    </source>
</reference>
<dbReference type="Gene3D" id="3.10.350.10">
    <property type="entry name" value="LysM domain"/>
    <property type="match status" value="2"/>
</dbReference>
<dbReference type="CDD" id="cd00118">
    <property type="entry name" value="LysM"/>
    <property type="match status" value="2"/>
</dbReference>
<dbReference type="Pfam" id="PF01476">
    <property type="entry name" value="LysM"/>
    <property type="match status" value="2"/>
</dbReference>
<feature type="domain" description="LysM" evidence="2">
    <location>
        <begin position="2"/>
        <end position="47"/>
    </location>
</feature>
<evidence type="ECO:0000259" key="2">
    <source>
        <dbReference type="PROSITE" id="PS51782"/>
    </source>
</evidence>
<feature type="region of interest" description="Disordered" evidence="1">
    <location>
        <begin position="509"/>
        <end position="575"/>
    </location>
</feature>